<dbReference type="PANTHER" id="PTHR23028:SF53">
    <property type="entry name" value="ACYL_TRANSF_3 DOMAIN-CONTAINING PROTEIN"/>
    <property type="match status" value="1"/>
</dbReference>
<protein>
    <submittedName>
        <fullName evidence="3">Peptidoglycan/LPS O-acetylase OafA/YrhL, contains acyltransferase and SGNH-hydrolase domains</fullName>
    </submittedName>
</protein>
<reference evidence="3 4" key="1">
    <citation type="submission" date="2022-06" db="EMBL/GenBank/DDBJ databases">
        <title>Genomic Encyclopedia of Type Strains, Phase I: the one thousand microbial genomes (KMG-I) project.</title>
        <authorList>
            <person name="Kyrpides N."/>
        </authorList>
    </citation>
    <scope>NUCLEOTIDE SEQUENCE [LARGE SCALE GENOMIC DNA]</scope>
    <source>
        <strain evidence="3 4">DSM 43889</strain>
    </source>
</reference>
<gene>
    <name evidence="3" type="ORF">G443_003172</name>
</gene>
<dbReference type="EMBL" id="AUBJ02000001">
    <property type="protein sequence ID" value="MCP2332902.1"/>
    <property type="molecule type" value="Genomic_DNA"/>
</dbReference>
<comment type="caution">
    <text evidence="3">The sequence shown here is derived from an EMBL/GenBank/DDBJ whole genome shotgun (WGS) entry which is preliminary data.</text>
</comment>
<organism evidence="3 4">
    <name type="scientific">Actinoalloteichus caeruleus DSM 43889</name>
    <dbReference type="NCBI Taxonomy" id="1120930"/>
    <lineage>
        <taxon>Bacteria</taxon>
        <taxon>Bacillati</taxon>
        <taxon>Actinomycetota</taxon>
        <taxon>Actinomycetes</taxon>
        <taxon>Pseudonocardiales</taxon>
        <taxon>Pseudonocardiaceae</taxon>
        <taxon>Actinoalloteichus</taxon>
        <taxon>Actinoalloteichus cyanogriseus</taxon>
    </lineage>
</organism>
<evidence type="ECO:0000259" key="2">
    <source>
        <dbReference type="Pfam" id="PF01757"/>
    </source>
</evidence>
<keyword evidence="1" id="KW-0472">Membrane</keyword>
<feature type="transmembrane region" description="Helical" evidence="1">
    <location>
        <begin position="151"/>
        <end position="171"/>
    </location>
</feature>
<keyword evidence="3" id="KW-0012">Acyltransferase</keyword>
<keyword evidence="1" id="KW-1133">Transmembrane helix</keyword>
<feature type="transmembrane region" description="Helical" evidence="1">
    <location>
        <begin position="25"/>
        <end position="46"/>
    </location>
</feature>
<feature type="transmembrane region" description="Helical" evidence="1">
    <location>
        <begin position="103"/>
        <end position="121"/>
    </location>
</feature>
<evidence type="ECO:0000313" key="3">
    <source>
        <dbReference type="EMBL" id="MCP2332902.1"/>
    </source>
</evidence>
<proteinExistence type="predicted"/>
<dbReference type="InterPro" id="IPR002656">
    <property type="entry name" value="Acyl_transf_3_dom"/>
</dbReference>
<keyword evidence="4" id="KW-1185">Reference proteome</keyword>
<keyword evidence="1" id="KW-0812">Transmembrane</keyword>
<feature type="domain" description="Acyltransferase 3" evidence="2">
    <location>
        <begin position="21"/>
        <end position="338"/>
    </location>
</feature>
<feature type="transmembrane region" description="Helical" evidence="1">
    <location>
        <begin position="325"/>
        <end position="347"/>
    </location>
</feature>
<dbReference type="GO" id="GO:0016746">
    <property type="term" value="F:acyltransferase activity"/>
    <property type="evidence" value="ECO:0007669"/>
    <property type="project" value="UniProtKB-KW"/>
</dbReference>
<feature type="transmembrane region" description="Helical" evidence="1">
    <location>
        <begin position="234"/>
        <end position="256"/>
    </location>
</feature>
<accession>A0ABT1JK83</accession>
<keyword evidence="3" id="KW-0808">Transferase</keyword>
<feature type="transmembrane region" description="Helical" evidence="1">
    <location>
        <begin position="268"/>
        <end position="289"/>
    </location>
</feature>
<dbReference type="InterPro" id="IPR050879">
    <property type="entry name" value="Acyltransferase_3"/>
</dbReference>
<evidence type="ECO:0000256" key="1">
    <source>
        <dbReference type="SAM" id="Phobius"/>
    </source>
</evidence>
<feature type="transmembrane region" description="Helical" evidence="1">
    <location>
        <begin position="301"/>
        <end position="319"/>
    </location>
</feature>
<dbReference type="Proteomes" id="UP000791080">
    <property type="component" value="Unassembled WGS sequence"/>
</dbReference>
<dbReference type="Pfam" id="PF01757">
    <property type="entry name" value="Acyl_transf_3"/>
    <property type="match status" value="1"/>
</dbReference>
<feature type="transmembrane region" description="Helical" evidence="1">
    <location>
        <begin position="183"/>
        <end position="203"/>
    </location>
</feature>
<dbReference type="PANTHER" id="PTHR23028">
    <property type="entry name" value="ACETYLTRANSFERASE"/>
    <property type="match status" value="1"/>
</dbReference>
<sequence>MNALDAPTLPIRVPGRLDYLHGFDLMRVVAAVLVAYGHIAGWLAAYDHDWNVRGFLDTTVVEPLRLNNLMGFTGVGTFLVISGFVITYVATKETPGQFLLRRAFRLLPALWLTVTLAWLLYQTSWVLHRPELSLGDLWANLFLVNFFDGQWFTLVAVAWTLLVQFTFYLFVAATIPLGRRHPWLPPALAVTAVSVLLSLVNTTDNLATAQLRTVITFLPVVFLGQLVSLVRSGLLPVVLGTVFGILQFLLFVRAGLTNEGIPAGEAHARTLVLVVVITVLMMGARGRLVRSSWIATAAKRTYSVFLTHIPVAYTLLGLLTPRTSLFVALAVTVAAVVVVSELVYRLVEVPVYRWYRRRERFGRARAAVPERTGT</sequence>
<evidence type="ECO:0000313" key="4">
    <source>
        <dbReference type="Proteomes" id="UP000791080"/>
    </source>
</evidence>
<name>A0ABT1JK83_ACTCY</name>
<feature type="transmembrane region" description="Helical" evidence="1">
    <location>
        <begin position="209"/>
        <end position="227"/>
    </location>
</feature>
<feature type="transmembrane region" description="Helical" evidence="1">
    <location>
        <begin position="66"/>
        <end position="91"/>
    </location>
</feature>